<evidence type="ECO:0000313" key="3">
    <source>
        <dbReference type="Proteomes" id="UP001159428"/>
    </source>
</evidence>
<accession>A0AAU9XWJ2</accession>
<keyword evidence="3" id="KW-1185">Reference proteome</keyword>
<feature type="coiled-coil region" evidence="1">
    <location>
        <begin position="18"/>
        <end position="77"/>
    </location>
</feature>
<sequence>MADTITEMNGKLDLILARMEEIDEIKEKQKQLEKVSAELEKSLELAHESIKTLTVQVDAQEKTISDLEKGVNNLTKSASFEKERTIKLGSHSRRNNLIFFGIPEEVNETSVKTESLLYSFLGDELKLKGDDIE</sequence>
<comment type="caution">
    <text evidence="2">The sequence shown here is derived from an EMBL/GenBank/DDBJ whole genome shotgun (WGS) entry which is preliminary data.</text>
</comment>
<gene>
    <name evidence="2" type="ORF">PMEA_00032565</name>
</gene>
<reference evidence="2 3" key="1">
    <citation type="submission" date="2022-05" db="EMBL/GenBank/DDBJ databases">
        <authorList>
            <consortium name="Genoscope - CEA"/>
            <person name="William W."/>
        </authorList>
    </citation>
    <scope>NUCLEOTIDE SEQUENCE [LARGE SCALE GENOMIC DNA]</scope>
</reference>
<dbReference type="AlphaFoldDB" id="A0AAU9XWJ2"/>
<evidence type="ECO:0000313" key="2">
    <source>
        <dbReference type="EMBL" id="CAH3160773.1"/>
    </source>
</evidence>
<evidence type="ECO:0000256" key="1">
    <source>
        <dbReference type="SAM" id="Coils"/>
    </source>
</evidence>
<proteinExistence type="predicted"/>
<organism evidence="2 3">
    <name type="scientific">Pocillopora meandrina</name>
    <dbReference type="NCBI Taxonomy" id="46732"/>
    <lineage>
        <taxon>Eukaryota</taxon>
        <taxon>Metazoa</taxon>
        <taxon>Cnidaria</taxon>
        <taxon>Anthozoa</taxon>
        <taxon>Hexacorallia</taxon>
        <taxon>Scleractinia</taxon>
        <taxon>Astrocoeniina</taxon>
        <taxon>Pocilloporidae</taxon>
        <taxon>Pocillopora</taxon>
    </lineage>
</organism>
<protein>
    <submittedName>
        <fullName evidence="2">Uncharacterized protein</fullName>
    </submittedName>
</protein>
<dbReference type="Proteomes" id="UP001159428">
    <property type="component" value="Unassembled WGS sequence"/>
</dbReference>
<name>A0AAU9XWJ2_9CNID</name>
<keyword evidence="1" id="KW-0175">Coiled coil</keyword>
<dbReference type="EMBL" id="CALNXJ010000077">
    <property type="protein sequence ID" value="CAH3160773.1"/>
    <property type="molecule type" value="Genomic_DNA"/>
</dbReference>